<reference evidence="2 3" key="1">
    <citation type="submission" date="2017-02" db="EMBL/GenBank/DDBJ databases">
        <title>Complete genome sequences of Mycobacterium kansasii strains isolated from rhesus macaques.</title>
        <authorList>
            <person name="Panda A."/>
            <person name="Nagaraj S."/>
            <person name="Zhao X."/>
            <person name="Tettelin H."/>
            <person name="Detolla L.J."/>
        </authorList>
    </citation>
    <scope>NUCLEOTIDE SEQUENCE [LARGE SCALE GENOMIC DNA]</scope>
    <source>
        <strain evidence="2 3">11-3469</strain>
    </source>
</reference>
<accession>A0A1V3WGX4</accession>
<sequence length="54" mass="5942">MSTASVRRLMARCWASGCLLPGAAKAAHSARGNPEAPGWECKHRVRFMSVRRTD</sequence>
<gene>
    <name evidence="2" type="ORF">BZL29_7668</name>
</gene>
<evidence type="ECO:0000313" key="2">
    <source>
        <dbReference type="EMBL" id="OOK66219.1"/>
    </source>
</evidence>
<dbReference type="EMBL" id="MVBN01000010">
    <property type="protein sequence ID" value="OOK66219.1"/>
    <property type="molecule type" value="Genomic_DNA"/>
</dbReference>
<feature type="signal peptide" evidence="1">
    <location>
        <begin position="1"/>
        <end position="26"/>
    </location>
</feature>
<feature type="chain" id="PRO_5012053361" evidence="1">
    <location>
        <begin position="27"/>
        <end position="54"/>
    </location>
</feature>
<dbReference type="AlphaFoldDB" id="A0A1V3WGX4"/>
<organism evidence="2 3">
    <name type="scientific">Mycobacterium kansasii</name>
    <dbReference type="NCBI Taxonomy" id="1768"/>
    <lineage>
        <taxon>Bacteria</taxon>
        <taxon>Bacillati</taxon>
        <taxon>Actinomycetota</taxon>
        <taxon>Actinomycetes</taxon>
        <taxon>Mycobacteriales</taxon>
        <taxon>Mycobacteriaceae</taxon>
        <taxon>Mycobacterium</taxon>
    </lineage>
</organism>
<name>A0A1V3WGX4_MYCKA</name>
<evidence type="ECO:0000313" key="3">
    <source>
        <dbReference type="Proteomes" id="UP000188532"/>
    </source>
</evidence>
<keyword evidence="1" id="KW-0732">Signal</keyword>
<evidence type="ECO:0000256" key="1">
    <source>
        <dbReference type="SAM" id="SignalP"/>
    </source>
</evidence>
<proteinExistence type="predicted"/>
<protein>
    <submittedName>
        <fullName evidence="2">Uncharacterized protein</fullName>
    </submittedName>
</protein>
<comment type="caution">
    <text evidence="2">The sequence shown here is derived from an EMBL/GenBank/DDBJ whole genome shotgun (WGS) entry which is preliminary data.</text>
</comment>
<dbReference type="Proteomes" id="UP000188532">
    <property type="component" value="Unassembled WGS sequence"/>
</dbReference>